<accession>A0AAC9VX92</accession>
<dbReference type="Gene3D" id="3.10.450.50">
    <property type="match status" value="1"/>
</dbReference>
<feature type="compositionally biased region" description="Pro residues" evidence="1">
    <location>
        <begin position="32"/>
        <end position="41"/>
    </location>
</feature>
<dbReference type="EMBL" id="CP023147">
    <property type="protein sequence ID" value="ASW91461.1"/>
    <property type="molecule type" value="Genomic_DNA"/>
</dbReference>
<feature type="region of interest" description="Disordered" evidence="1">
    <location>
        <begin position="1"/>
        <end position="41"/>
    </location>
</feature>
<evidence type="ECO:0000256" key="2">
    <source>
        <dbReference type="SAM" id="Phobius"/>
    </source>
</evidence>
<organism evidence="3 4">
    <name type="scientific">Mycobacterium marseillense</name>
    <dbReference type="NCBI Taxonomy" id="701042"/>
    <lineage>
        <taxon>Bacteria</taxon>
        <taxon>Bacillati</taxon>
        <taxon>Actinomycetota</taxon>
        <taxon>Actinomycetes</taxon>
        <taxon>Mycobacteriales</taxon>
        <taxon>Mycobacteriaceae</taxon>
        <taxon>Mycobacterium</taxon>
        <taxon>Mycobacterium avium complex (MAC)</taxon>
    </lineage>
</organism>
<feature type="transmembrane region" description="Helical" evidence="2">
    <location>
        <begin position="49"/>
        <end position="72"/>
    </location>
</feature>
<sequence length="366" mass="38192">MPHPGSGADSPMHPPGPAPNFANGPQALSPMGFPPPGGWRPPPKRRKPLVITLVAGVAVLVTVGVVLAIVLMTGNGANSKRVGNGSAGDVVKTYLEALAKGDADTALGLAAGEPASNEFLTKEMLKQQIDHWPIKNIAILEDSSKVEPGDFAIVKAAADFGDNHSQGQIQVRKSDGVWKMVSSAINISGLMQGLLGDAAGSLTILGKPLAQGQHAYVFPGYLGISSVRYVDVIAQPVLLESLLGDNPALINVAFSINDAGHAAITAALETWLNGCLTAPDRFFKCPTMQRDTPINPTTAKITGPIDFSGLTQNLMPMTLSVLTTGIARYNATAQTSSGTTANFQDTVSFEMAVNLTKEPPTVGPLR</sequence>
<reference evidence="3 4" key="1">
    <citation type="submission" date="2017-08" db="EMBL/GenBank/DDBJ databases">
        <title>Phylogentic analysis of Mycobacterium avium complex whole genomes.</title>
        <authorList>
            <person name="Caverly L.J."/>
            <person name="Spilker T."/>
            <person name="LiPuma J."/>
        </authorList>
    </citation>
    <scope>NUCLEOTIDE SEQUENCE [LARGE SCALE GENOMIC DNA]</scope>
    <source>
        <strain evidence="3 4">FLAC0026</strain>
    </source>
</reference>
<dbReference type="AlphaFoldDB" id="A0AAC9VX92"/>
<proteinExistence type="predicted"/>
<gene>
    <name evidence="3" type="ORF">CKJ54_17470</name>
</gene>
<dbReference type="Proteomes" id="UP000216246">
    <property type="component" value="Chromosome"/>
</dbReference>
<evidence type="ECO:0000256" key="1">
    <source>
        <dbReference type="SAM" id="MobiDB-lite"/>
    </source>
</evidence>
<evidence type="ECO:0000313" key="3">
    <source>
        <dbReference type="EMBL" id="ASW91461.1"/>
    </source>
</evidence>
<keyword evidence="2" id="KW-0472">Membrane</keyword>
<keyword evidence="2" id="KW-1133">Transmembrane helix</keyword>
<name>A0AAC9VX92_9MYCO</name>
<keyword evidence="2" id="KW-0812">Transmembrane</keyword>
<dbReference type="KEGG" id="mmal:CKJ54_17470"/>
<protein>
    <submittedName>
        <fullName evidence="3">DUF4878 domain-containing protein</fullName>
    </submittedName>
</protein>
<evidence type="ECO:0000313" key="4">
    <source>
        <dbReference type="Proteomes" id="UP000216246"/>
    </source>
</evidence>